<proteinExistence type="predicted"/>
<feature type="region of interest" description="Disordered" evidence="1">
    <location>
        <begin position="135"/>
        <end position="158"/>
    </location>
</feature>
<evidence type="ECO:0000256" key="1">
    <source>
        <dbReference type="SAM" id="MobiDB-lite"/>
    </source>
</evidence>
<dbReference type="Proteomes" id="UP000193144">
    <property type="component" value="Unassembled WGS sequence"/>
</dbReference>
<name>A0A1Y2A8K3_9PLEO</name>
<reference evidence="2 3" key="1">
    <citation type="submission" date="2016-07" db="EMBL/GenBank/DDBJ databases">
        <title>Pervasive Adenine N6-methylation of Active Genes in Fungi.</title>
        <authorList>
            <consortium name="DOE Joint Genome Institute"/>
            <person name="Mondo S.J."/>
            <person name="Dannebaum R.O."/>
            <person name="Kuo R.C."/>
            <person name="Labutti K."/>
            <person name="Haridas S."/>
            <person name="Kuo A."/>
            <person name="Salamov A."/>
            <person name="Ahrendt S.R."/>
            <person name="Lipzen A."/>
            <person name="Sullivan W."/>
            <person name="Andreopoulos W.B."/>
            <person name="Clum A."/>
            <person name="Lindquist E."/>
            <person name="Daum C."/>
            <person name="Ramamoorthy G.K."/>
            <person name="Gryganskyi A."/>
            <person name="Culley D."/>
            <person name="Magnuson J.K."/>
            <person name="James T.Y."/>
            <person name="O'Malley M.A."/>
            <person name="Stajich J.E."/>
            <person name="Spatafora J.W."/>
            <person name="Visel A."/>
            <person name="Grigoriev I.V."/>
        </authorList>
    </citation>
    <scope>NUCLEOTIDE SEQUENCE [LARGE SCALE GENOMIC DNA]</scope>
    <source>
        <strain evidence="2 3">CBS 115471</strain>
    </source>
</reference>
<dbReference type="EMBL" id="MCFA01000005">
    <property type="protein sequence ID" value="ORY18838.1"/>
    <property type="molecule type" value="Genomic_DNA"/>
</dbReference>
<dbReference type="AlphaFoldDB" id="A0A1Y2A8K3"/>
<protein>
    <submittedName>
        <fullName evidence="2">Uncharacterized protein</fullName>
    </submittedName>
</protein>
<comment type="caution">
    <text evidence="2">The sequence shown here is derived from an EMBL/GenBank/DDBJ whole genome shotgun (WGS) entry which is preliminary data.</text>
</comment>
<organism evidence="2 3">
    <name type="scientific">Clohesyomyces aquaticus</name>
    <dbReference type="NCBI Taxonomy" id="1231657"/>
    <lineage>
        <taxon>Eukaryota</taxon>
        <taxon>Fungi</taxon>
        <taxon>Dikarya</taxon>
        <taxon>Ascomycota</taxon>
        <taxon>Pezizomycotina</taxon>
        <taxon>Dothideomycetes</taxon>
        <taxon>Pleosporomycetidae</taxon>
        <taxon>Pleosporales</taxon>
        <taxon>Lindgomycetaceae</taxon>
        <taxon>Clohesyomyces</taxon>
    </lineage>
</organism>
<accession>A0A1Y2A8K3</accession>
<sequence length="158" mass="18523">MPSLHLHRGSCSSRPWADIPSAFLSLFWAGRFRVHHGATHDLQNAYGPLTGGYAWYRTASLHHHRQFLACSFELDHNREYHRYRAQQFCVKWESKNQEFVFDWVGLKLRRPVFPRHLERSGHWGCIGVHRRARRPSRHGLSAPAENRSLPSPQPPQIR</sequence>
<keyword evidence="3" id="KW-1185">Reference proteome</keyword>
<gene>
    <name evidence="2" type="ORF">BCR34DRAFT_295237</name>
</gene>
<evidence type="ECO:0000313" key="2">
    <source>
        <dbReference type="EMBL" id="ORY18838.1"/>
    </source>
</evidence>
<evidence type="ECO:0000313" key="3">
    <source>
        <dbReference type="Proteomes" id="UP000193144"/>
    </source>
</evidence>